<dbReference type="HOGENOM" id="CLU_2304241_0_0_0"/>
<reference evidence="3" key="1">
    <citation type="submission" date="2009-11" db="EMBL/GenBank/DDBJ databases">
        <title>The complete chromosome 2 of Sphaerobacter thermophilus DSM 20745.</title>
        <authorList>
            <person name="Lucas S."/>
            <person name="Copeland A."/>
            <person name="Lapidus A."/>
            <person name="Glavina del Rio T."/>
            <person name="Dalin E."/>
            <person name="Tice H."/>
            <person name="Bruce D."/>
            <person name="Goodwin L."/>
            <person name="Pitluck S."/>
            <person name="Kyrpides N."/>
            <person name="Mavromatis K."/>
            <person name="Ivanova N."/>
            <person name="Mikhailova N."/>
            <person name="LaButti K.M."/>
            <person name="Clum A."/>
            <person name="Sun H.I."/>
            <person name="Brettin T."/>
            <person name="Detter J.C."/>
            <person name="Han C."/>
            <person name="Larimer F."/>
            <person name="Land M."/>
            <person name="Hauser L."/>
            <person name="Markowitz V."/>
            <person name="Cheng J.F."/>
            <person name="Hugenholtz P."/>
            <person name="Woyke T."/>
            <person name="Wu D."/>
            <person name="Steenblock K."/>
            <person name="Schneider S."/>
            <person name="Pukall R."/>
            <person name="Goeker M."/>
            <person name="Klenk H.P."/>
            <person name="Eisen J.A."/>
        </authorList>
    </citation>
    <scope>NUCLEOTIDE SEQUENCE [LARGE SCALE GENOMIC DNA]</scope>
    <source>
        <strain evidence="3">ATCC 49802 / DSM 20745 / S 6022</strain>
    </source>
</reference>
<dbReference type="AlphaFoldDB" id="D1CAB8"/>
<dbReference type="Proteomes" id="UP000002027">
    <property type="component" value="Chromosome 2"/>
</dbReference>
<dbReference type="OrthoDB" id="9949877at2"/>
<evidence type="ECO:0000313" key="3">
    <source>
        <dbReference type="Proteomes" id="UP000002027"/>
    </source>
</evidence>
<feature type="compositionally biased region" description="Gly residues" evidence="1">
    <location>
        <begin position="83"/>
        <end position="93"/>
    </location>
</feature>
<accession>D1CAB8</accession>
<name>D1CAB8_SPHTD</name>
<feature type="compositionally biased region" description="Basic and acidic residues" evidence="1">
    <location>
        <begin position="1"/>
        <end position="17"/>
    </location>
</feature>
<feature type="region of interest" description="Disordered" evidence="1">
    <location>
        <begin position="1"/>
        <end position="100"/>
    </location>
</feature>
<keyword evidence="3" id="KW-1185">Reference proteome</keyword>
<reference evidence="2 3" key="2">
    <citation type="journal article" date="2010" name="Stand. Genomic Sci.">
        <title>Complete genome sequence of Desulfohalobium retbaense type strain (HR(100)).</title>
        <authorList>
            <person name="Spring S."/>
            <person name="Nolan M."/>
            <person name="Lapidus A."/>
            <person name="Glavina Del Rio T."/>
            <person name="Copeland A."/>
            <person name="Tice H."/>
            <person name="Cheng J.F."/>
            <person name="Lucas S."/>
            <person name="Land M."/>
            <person name="Chen F."/>
            <person name="Bruce D."/>
            <person name="Goodwin L."/>
            <person name="Pitluck S."/>
            <person name="Ivanova N."/>
            <person name="Mavromatis K."/>
            <person name="Mikhailova N."/>
            <person name="Pati A."/>
            <person name="Chen A."/>
            <person name="Palaniappan K."/>
            <person name="Hauser L."/>
            <person name="Chang Y.J."/>
            <person name="Jeffries C.D."/>
            <person name="Munk C."/>
            <person name="Kiss H."/>
            <person name="Chain P."/>
            <person name="Han C."/>
            <person name="Brettin T."/>
            <person name="Detter J.C."/>
            <person name="Schuler E."/>
            <person name="Goker M."/>
            <person name="Rohde M."/>
            <person name="Bristow J."/>
            <person name="Eisen J.A."/>
            <person name="Markowitz V."/>
            <person name="Hugenholtz P."/>
            <person name="Kyrpides N.C."/>
            <person name="Klenk H.P."/>
        </authorList>
    </citation>
    <scope>NUCLEOTIDE SEQUENCE [LARGE SCALE GENOMIC DNA]</scope>
    <source>
        <strain evidence="3">ATCC 49802 / DSM 20745 / S 6022</strain>
    </source>
</reference>
<dbReference type="KEGG" id="sti:Sthe_3361"/>
<gene>
    <name evidence="2" type="ordered locus">Sthe_3361</name>
</gene>
<evidence type="ECO:0000256" key="1">
    <source>
        <dbReference type="SAM" id="MobiDB-lite"/>
    </source>
</evidence>
<dbReference type="STRING" id="479434.Sthe_3361"/>
<proteinExistence type="predicted"/>
<organism evidence="2 3">
    <name type="scientific">Sphaerobacter thermophilus (strain ATCC 49802 / DSM 20745 / KCCM 41009 / NCIMB 13125 / S 6022)</name>
    <dbReference type="NCBI Taxonomy" id="479434"/>
    <lineage>
        <taxon>Bacteria</taxon>
        <taxon>Pseudomonadati</taxon>
        <taxon>Thermomicrobiota</taxon>
        <taxon>Thermomicrobia</taxon>
        <taxon>Sphaerobacterales</taxon>
        <taxon>Sphaerobacterineae</taxon>
        <taxon>Sphaerobacteraceae</taxon>
        <taxon>Sphaerobacter</taxon>
    </lineage>
</organism>
<evidence type="ECO:0000313" key="2">
    <source>
        <dbReference type="EMBL" id="ACZ40761.1"/>
    </source>
</evidence>
<dbReference type="EMBL" id="CP001824">
    <property type="protein sequence ID" value="ACZ40761.1"/>
    <property type="molecule type" value="Genomic_DNA"/>
</dbReference>
<sequence length="100" mass="11129">MSDDIKNPWQHPEDPPKENPQLDENPVVSAKDLLRTDPQAAWEMLTRERRDRSHGDIQRPPRHDPRHTAHKIPPGQTNVPAGGTTGGGMGGGSSKRRTQE</sequence>
<dbReference type="InParanoid" id="D1CAB8"/>
<feature type="compositionally biased region" description="Basic and acidic residues" evidence="1">
    <location>
        <begin position="45"/>
        <end position="67"/>
    </location>
</feature>
<protein>
    <submittedName>
        <fullName evidence="2">Uncharacterized protein</fullName>
    </submittedName>
</protein>
<dbReference type="RefSeq" id="WP_012873796.1">
    <property type="nucleotide sequence ID" value="NC_013524.1"/>
</dbReference>